<dbReference type="EMBL" id="JBIAPI010000002">
    <property type="protein sequence ID" value="MFF3223862.1"/>
    <property type="molecule type" value="Genomic_DNA"/>
</dbReference>
<dbReference type="Proteomes" id="UP001601948">
    <property type="component" value="Unassembled WGS sequence"/>
</dbReference>
<evidence type="ECO:0000313" key="1">
    <source>
        <dbReference type="EMBL" id="MFF3223862.1"/>
    </source>
</evidence>
<organism evidence="1 2">
    <name type="scientific">Nocardia suismassiliense</name>
    <dbReference type="NCBI Taxonomy" id="2077092"/>
    <lineage>
        <taxon>Bacteria</taxon>
        <taxon>Bacillati</taxon>
        <taxon>Actinomycetota</taxon>
        <taxon>Actinomycetes</taxon>
        <taxon>Mycobacteriales</taxon>
        <taxon>Nocardiaceae</taxon>
        <taxon>Nocardia</taxon>
    </lineage>
</organism>
<proteinExistence type="predicted"/>
<accession>A0ABW6QRK9</accession>
<name>A0ABW6QRK9_9NOCA</name>
<sequence>MVLPRALAKFNRHATNRAAGLFAGRAPGFALVQHKGRKSGRDYRTPVSVFEGDGVYRIALTYGRNTDWVKNITAAGGFTLHTRGRVIELTDPVVLHDPSVRWAPAVVRAWVKALSAEYYLEARPARD</sequence>
<dbReference type="Gene3D" id="2.30.110.10">
    <property type="entry name" value="Electron Transport, Fmn-binding Protein, Chain A"/>
    <property type="match status" value="1"/>
</dbReference>
<dbReference type="NCBIfam" id="TIGR00026">
    <property type="entry name" value="hi_GC_TIGR00026"/>
    <property type="match status" value="1"/>
</dbReference>
<keyword evidence="2" id="KW-1185">Reference proteome</keyword>
<evidence type="ECO:0000313" key="2">
    <source>
        <dbReference type="Proteomes" id="UP001601948"/>
    </source>
</evidence>
<dbReference type="Pfam" id="PF04075">
    <property type="entry name" value="F420H2_quin_red"/>
    <property type="match status" value="1"/>
</dbReference>
<dbReference type="InterPro" id="IPR004378">
    <property type="entry name" value="F420H2_quin_Rdtase"/>
</dbReference>
<dbReference type="InterPro" id="IPR012349">
    <property type="entry name" value="Split_barrel_FMN-bd"/>
</dbReference>
<reference evidence="1 2" key="1">
    <citation type="submission" date="2024-10" db="EMBL/GenBank/DDBJ databases">
        <title>The Natural Products Discovery Center: Release of the First 8490 Sequenced Strains for Exploring Actinobacteria Biosynthetic Diversity.</title>
        <authorList>
            <person name="Kalkreuter E."/>
            <person name="Kautsar S.A."/>
            <person name="Yang D."/>
            <person name="Bader C.D."/>
            <person name="Teijaro C.N."/>
            <person name="Fluegel L."/>
            <person name="Davis C.M."/>
            <person name="Simpson J.R."/>
            <person name="Lauterbach L."/>
            <person name="Steele A.D."/>
            <person name="Gui C."/>
            <person name="Meng S."/>
            <person name="Li G."/>
            <person name="Viehrig K."/>
            <person name="Ye F."/>
            <person name="Su P."/>
            <person name="Kiefer A.F."/>
            <person name="Nichols A."/>
            <person name="Cepeda A.J."/>
            <person name="Yan W."/>
            <person name="Fan B."/>
            <person name="Jiang Y."/>
            <person name="Adhikari A."/>
            <person name="Zheng C.-J."/>
            <person name="Schuster L."/>
            <person name="Cowan T.M."/>
            <person name="Smanski M.J."/>
            <person name="Chevrette M.G."/>
            <person name="De Carvalho L.P.S."/>
            <person name="Shen B."/>
        </authorList>
    </citation>
    <scope>NUCLEOTIDE SEQUENCE [LARGE SCALE GENOMIC DNA]</scope>
    <source>
        <strain evidence="1 2">NPDC003040</strain>
    </source>
</reference>
<dbReference type="RefSeq" id="WP_387717123.1">
    <property type="nucleotide sequence ID" value="NZ_JBIAPI010000002.1"/>
</dbReference>
<gene>
    <name evidence="1" type="ORF">ACFYV7_13805</name>
</gene>
<protein>
    <submittedName>
        <fullName evidence="1">Nitroreductase family deazaflavin-dependent oxidoreductase</fullName>
    </submittedName>
</protein>
<comment type="caution">
    <text evidence="1">The sequence shown here is derived from an EMBL/GenBank/DDBJ whole genome shotgun (WGS) entry which is preliminary data.</text>
</comment>